<evidence type="ECO:0000259" key="17">
    <source>
        <dbReference type="PROSITE" id="PS51975"/>
    </source>
</evidence>
<comment type="cofactor">
    <cofactor evidence="2">
        <name>Mg(2+)</name>
        <dbReference type="ChEBI" id="CHEBI:18420"/>
    </cofactor>
</comment>
<name>A0ABQ0MPC1_9BACT</name>
<dbReference type="PROSITE" id="PS51975">
    <property type="entry name" value="RNASE_H_2"/>
    <property type="match status" value="1"/>
</dbReference>
<dbReference type="PANTHER" id="PTHR10954">
    <property type="entry name" value="RIBONUCLEASE H2 SUBUNIT A"/>
    <property type="match status" value="1"/>
</dbReference>
<comment type="subcellular location">
    <subcellularLocation>
        <location evidence="4 14">Cytoplasm</location>
    </subcellularLocation>
</comment>
<gene>
    <name evidence="14" type="primary">rnhB</name>
    <name evidence="18" type="ORF">GPEL0_01f5457</name>
</gene>
<dbReference type="SUPFAM" id="SSF53098">
    <property type="entry name" value="Ribonuclease H-like"/>
    <property type="match status" value="1"/>
</dbReference>
<dbReference type="HAMAP" id="MF_00052_B">
    <property type="entry name" value="RNase_HII_B"/>
    <property type="match status" value="1"/>
</dbReference>
<keyword evidence="10 14" id="KW-0479">Metal-binding</keyword>
<evidence type="ECO:0000256" key="1">
    <source>
        <dbReference type="ARBA" id="ARBA00000077"/>
    </source>
</evidence>
<dbReference type="InterPro" id="IPR036397">
    <property type="entry name" value="RNaseH_sf"/>
</dbReference>
<evidence type="ECO:0000256" key="13">
    <source>
        <dbReference type="ARBA" id="ARBA00023211"/>
    </source>
</evidence>
<reference evidence="19" key="2">
    <citation type="submission" date="2017-05" db="EMBL/GenBank/DDBJ databases">
        <title>Draft genome sequence of Geobacter pelophilus, a iron(III)-reducing bacteria.</title>
        <authorList>
            <person name="Aoyagi T."/>
            <person name="Koike H."/>
            <person name="Morita T."/>
            <person name="Sato Y."/>
            <person name="Habe H."/>
            <person name="Hori T."/>
        </authorList>
    </citation>
    <scope>NUCLEOTIDE SEQUENCE [LARGE SCALE GENOMIC DNA]</scope>
    <source>
        <strain evidence="19">Drf2</strain>
    </source>
</reference>
<feature type="binding site" evidence="14 15">
    <location>
        <position position="143"/>
    </location>
    <ligand>
        <name>a divalent metal cation</name>
        <dbReference type="ChEBI" id="CHEBI:60240"/>
    </ligand>
</feature>
<evidence type="ECO:0000256" key="4">
    <source>
        <dbReference type="ARBA" id="ARBA00004496"/>
    </source>
</evidence>
<feature type="binding site" evidence="14 15">
    <location>
        <position position="52"/>
    </location>
    <ligand>
        <name>a divalent metal cation</name>
        <dbReference type="ChEBI" id="CHEBI:60240"/>
    </ligand>
</feature>
<feature type="domain" description="RNase H type-2" evidence="17">
    <location>
        <begin position="45"/>
        <end position="234"/>
    </location>
</feature>
<evidence type="ECO:0000256" key="11">
    <source>
        <dbReference type="ARBA" id="ARBA00022759"/>
    </source>
</evidence>
<reference evidence="18 19" key="1">
    <citation type="submission" date="2017-04" db="EMBL/GenBank/DDBJ databases">
        <authorList>
            <consortium name="Geobacter pelophilus Genome Sequencing"/>
            <person name="Aoyagi T."/>
            <person name="Koike H."/>
            <person name="Hori T."/>
        </authorList>
    </citation>
    <scope>NUCLEOTIDE SEQUENCE [LARGE SCALE GENOMIC DNA]</scope>
    <source>
        <strain evidence="18 19">Drf2</strain>
    </source>
</reference>
<keyword evidence="19" id="KW-1185">Reference proteome</keyword>
<dbReference type="InterPro" id="IPR024567">
    <property type="entry name" value="RNase_HII/HIII_dom"/>
</dbReference>
<dbReference type="Pfam" id="PF01351">
    <property type="entry name" value="RNase_HII"/>
    <property type="match status" value="1"/>
</dbReference>
<organism evidence="18 19">
    <name type="scientific">Geoanaerobacter pelophilus</name>
    <dbReference type="NCBI Taxonomy" id="60036"/>
    <lineage>
        <taxon>Bacteria</taxon>
        <taxon>Pseudomonadati</taxon>
        <taxon>Thermodesulfobacteriota</taxon>
        <taxon>Desulfuromonadia</taxon>
        <taxon>Geobacterales</taxon>
        <taxon>Geobacteraceae</taxon>
        <taxon>Geoanaerobacter</taxon>
    </lineage>
</organism>
<keyword evidence="9 14" id="KW-0540">Nuclease</keyword>
<evidence type="ECO:0000313" key="19">
    <source>
        <dbReference type="Proteomes" id="UP000194153"/>
    </source>
</evidence>
<dbReference type="InterPro" id="IPR012337">
    <property type="entry name" value="RNaseH-like_sf"/>
</dbReference>
<keyword evidence="13 14" id="KW-0464">Manganese</keyword>
<sequence>MSAAGLYAYVSLRQGIAMTGLFPDNPGAPIDMLALEAQTLRRGYCRIAGIDEAGRGPLAGPVVAAAVILPSGVLLPGVNDSKQLTEEKREELFDVIHREAIAVGVGIGDHALVDSINILQATLSAMRDAVRALSLPPDFLLIDGISNVPMSIPQRTVKKGDSLSLSIAAASIIAKVTRDRMMVQYDAEYPGYGFASHKGYGAASHLAAIAELGPCPIHRKTFSGVKEHLPSQPCSDTAGTSTGLFSF</sequence>
<accession>A0ABQ0MPC1</accession>
<dbReference type="Gene3D" id="3.30.420.10">
    <property type="entry name" value="Ribonuclease H-like superfamily/Ribonuclease H"/>
    <property type="match status" value="1"/>
</dbReference>
<evidence type="ECO:0000256" key="10">
    <source>
        <dbReference type="ARBA" id="ARBA00022723"/>
    </source>
</evidence>
<evidence type="ECO:0000256" key="14">
    <source>
        <dbReference type="HAMAP-Rule" id="MF_00052"/>
    </source>
</evidence>
<evidence type="ECO:0000256" key="5">
    <source>
        <dbReference type="ARBA" id="ARBA00007383"/>
    </source>
</evidence>
<comment type="function">
    <text evidence="3 14 16">Endonuclease that specifically degrades the RNA of RNA-DNA hybrids.</text>
</comment>
<comment type="cofactor">
    <cofactor evidence="14 15">
        <name>Mn(2+)</name>
        <dbReference type="ChEBI" id="CHEBI:29035"/>
    </cofactor>
    <cofactor evidence="14 15">
        <name>Mg(2+)</name>
        <dbReference type="ChEBI" id="CHEBI:18420"/>
    </cofactor>
    <text evidence="14 15">Manganese or magnesium. Binds 1 divalent metal ion per monomer in the absence of substrate. May bind a second metal ion after substrate binding.</text>
</comment>
<keyword evidence="12 14" id="KW-0378">Hydrolase</keyword>
<feature type="binding site" evidence="14 15">
    <location>
        <position position="51"/>
    </location>
    <ligand>
        <name>a divalent metal cation</name>
        <dbReference type="ChEBI" id="CHEBI:60240"/>
    </ligand>
</feature>
<evidence type="ECO:0000256" key="15">
    <source>
        <dbReference type="PROSITE-ProRule" id="PRU01319"/>
    </source>
</evidence>
<keyword evidence="8 14" id="KW-0963">Cytoplasm</keyword>
<evidence type="ECO:0000256" key="16">
    <source>
        <dbReference type="RuleBase" id="RU003515"/>
    </source>
</evidence>
<evidence type="ECO:0000256" key="2">
    <source>
        <dbReference type="ARBA" id="ARBA00001946"/>
    </source>
</evidence>
<evidence type="ECO:0000256" key="12">
    <source>
        <dbReference type="ARBA" id="ARBA00022801"/>
    </source>
</evidence>
<evidence type="ECO:0000256" key="9">
    <source>
        <dbReference type="ARBA" id="ARBA00022722"/>
    </source>
</evidence>
<comment type="similarity">
    <text evidence="5 14 16">Belongs to the RNase HII family.</text>
</comment>
<comment type="catalytic activity">
    <reaction evidence="1 14 15 16">
        <text>Endonucleolytic cleavage to 5'-phosphomonoester.</text>
        <dbReference type="EC" id="3.1.26.4"/>
    </reaction>
</comment>
<dbReference type="CDD" id="cd07182">
    <property type="entry name" value="RNase_HII_bacteria_HII_like"/>
    <property type="match status" value="1"/>
</dbReference>
<dbReference type="NCBIfam" id="NF000595">
    <property type="entry name" value="PRK00015.1-3"/>
    <property type="match status" value="1"/>
</dbReference>
<dbReference type="Proteomes" id="UP000194153">
    <property type="component" value="Unassembled WGS sequence"/>
</dbReference>
<evidence type="ECO:0000256" key="3">
    <source>
        <dbReference type="ARBA" id="ARBA00004065"/>
    </source>
</evidence>
<dbReference type="InterPro" id="IPR022898">
    <property type="entry name" value="RNase_HII"/>
</dbReference>
<dbReference type="PANTHER" id="PTHR10954:SF18">
    <property type="entry name" value="RIBONUCLEASE HII"/>
    <property type="match status" value="1"/>
</dbReference>
<evidence type="ECO:0000256" key="8">
    <source>
        <dbReference type="ARBA" id="ARBA00022490"/>
    </source>
</evidence>
<evidence type="ECO:0000256" key="6">
    <source>
        <dbReference type="ARBA" id="ARBA00012180"/>
    </source>
</evidence>
<evidence type="ECO:0000256" key="7">
    <source>
        <dbReference type="ARBA" id="ARBA00019179"/>
    </source>
</evidence>
<keyword evidence="11 14" id="KW-0255">Endonuclease</keyword>
<dbReference type="EC" id="3.1.26.4" evidence="6 14"/>
<evidence type="ECO:0000313" key="18">
    <source>
        <dbReference type="EMBL" id="GAW68902.1"/>
    </source>
</evidence>
<comment type="caution">
    <text evidence="18">The sequence shown here is derived from an EMBL/GenBank/DDBJ whole genome shotgun (WGS) entry which is preliminary data.</text>
</comment>
<dbReference type="InterPro" id="IPR001352">
    <property type="entry name" value="RNase_HII/HIII"/>
</dbReference>
<protein>
    <recommendedName>
        <fullName evidence="7 14">Ribonuclease HII</fullName>
        <shortName evidence="14">RNase HII</shortName>
        <ecNumber evidence="6 14">3.1.26.4</ecNumber>
    </recommendedName>
</protein>
<dbReference type="NCBIfam" id="NF000594">
    <property type="entry name" value="PRK00015.1-1"/>
    <property type="match status" value="1"/>
</dbReference>
<dbReference type="EMBL" id="BDQG01000001">
    <property type="protein sequence ID" value="GAW68902.1"/>
    <property type="molecule type" value="Genomic_DNA"/>
</dbReference>
<proteinExistence type="inferred from homology"/>